<dbReference type="PROSITE" id="PS50297">
    <property type="entry name" value="ANK_REP_REGION"/>
    <property type="match status" value="2"/>
</dbReference>
<reference evidence="6" key="1">
    <citation type="journal article" date="2013" name="Genome Announc.">
        <title>Draft genome sequence of Neofusicoccum parvum isolate UCR-NP2, a fungal vascular pathogen associated with grapevine cankers.</title>
        <authorList>
            <person name="Blanco-Ulate B."/>
            <person name="Rolshausen P."/>
            <person name="Cantu D."/>
        </authorList>
    </citation>
    <scope>NUCLEOTIDE SEQUENCE [LARGE SCALE GENOMIC DNA]</scope>
    <source>
        <strain evidence="6">UCR-NP2</strain>
    </source>
</reference>
<dbReference type="SUPFAM" id="SSF48403">
    <property type="entry name" value="Ankyrin repeat"/>
    <property type="match status" value="1"/>
</dbReference>
<feature type="repeat" description="ANK" evidence="3">
    <location>
        <begin position="113"/>
        <end position="145"/>
    </location>
</feature>
<dbReference type="SMART" id="SM00248">
    <property type="entry name" value="ANK"/>
    <property type="match status" value="2"/>
</dbReference>
<feature type="compositionally biased region" description="Polar residues" evidence="4">
    <location>
        <begin position="402"/>
        <end position="411"/>
    </location>
</feature>
<dbReference type="OrthoDB" id="366390at2759"/>
<feature type="repeat" description="ANK" evidence="3">
    <location>
        <begin position="80"/>
        <end position="112"/>
    </location>
</feature>
<protein>
    <submittedName>
        <fullName evidence="5">Putative ankyrin-like protein</fullName>
    </submittedName>
</protein>
<dbReference type="KEGG" id="npa:UCRNP2_4092"/>
<dbReference type="PANTHER" id="PTHR24171">
    <property type="entry name" value="ANKYRIN REPEAT DOMAIN-CONTAINING PROTEIN 39-RELATED"/>
    <property type="match status" value="1"/>
</dbReference>
<dbReference type="Proteomes" id="UP000013521">
    <property type="component" value="Unassembled WGS sequence"/>
</dbReference>
<organism evidence="5 6">
    <name type="scientific">Botryosphaeria parva (strain UCR-NP2)</name>
    <name type="common">Grapevine canker fungus</name>
    <name type="synonym">Neofusicoccum parvum</name>
    <dbReference type="NCBI Taxonomy" id="1287680"/>
    <lineage>
        <taxon>Eukaryota</taxon>
        <taxon>Fungi</taxon>
        <taxon>Dikarya</taxon>
        <taxon>Ascomycota</taxon>
        <taxon>Pezizomycotina</taxon>
        <taxon>Dothideomycetes</taxon>
        <taxon>Dothideomycetes incertae sedis</taxon>
        <taxon>Botryosphaeriales</taxon>
        <taxon>Botryosphaeriaceae</taxon>
        <taxon>Neofusicoccum</taxon>
    </lineage>
</organism>
<dbReference type="PROSITE" id="PS50088">
    <property type="entry name" value="ANK_REPEAT"/>
    <property type="match status" value="2"/>
</dbReference>
<feature type="region of interest" description="Disordered" evidence="4">
    <location>
        <begin position="165"/>
        <end position="461"/>
    </location>
</feature>
<keyword evidence="2 3" id="KW-0040">ANK repeat</keyword>
<dbReference type="Gene3D" id="1.25.40.20">
    <property type="entry name" value="Ankyrin repeat-containing domain"/>
    <property type="match status" value="1"/>
</dbReference>
<sequence length="501" mass="52478">MDLSADADAQPPTSNGEGTNSAPSTADASTRATAPQRVNDLPTAALELAAKLFDLARAGDTGTLQEYLNAGIPPNLTNHQGDTLLMLAAYHGRPDTVRALLDKRADPNVINGRGQSPLAGAVFKGHGEVVKALVEGGGNTEAGTPNAKDTAVMFKREELFGVLGVEPGREVPGMRRKPSTGPSGLRQTSFPPEESDRRAEFSRSPSVDSQFTTNTNTTRKKGRKGKGGDDDVRSTTGTSVRGGKAGAGEAGEKADEEEEADQDEGGEALDAVLEGQGEADEKQEKEHLRMLVDRLDPDQSDRYAKYRAVKLKKETVRKTPGAYHNPYGYQHLHPSYNPNPYSNIRIPGPPSATTSPAPGPGGPSIAPPHSPAANGSTPSPAPGAAPVPAATNGTAADPAGGQTPTPNASQDATVPASSSGTTSTAADGSPAAKDRTPIPADTPLFERLAERDRGPLTPDHLREALRRYKKDREGGAMGFLGLSLEGRERTAGRMGGRRLFR</sequence>
<feature type="compositionally biased region" description="Low complexity" evidence="4">
    <location>
        <begin position="386"/>
        <end position="396"/>
    </location>
</feature>
<dbReference type="HOGENOM" id="CLU_543995_0_0_1"/>
<accession>R1GLE7</accession>
<evidence type="ECO:0000313" key="5">
    <source>
        <dbReference type="EMBL" id="EOD49156.1"/>
    </source>
</evidence>
<feature type="compositionally biased region" description="Low complexity" evidence="4">
    <location>
        <begin position="412"/>
        <end position="431"/>
    </location>
</feature>
<feature type="compositionally biased region" description="Basic and acidic residues" evidence="4">
    <location>
        <begin position="447"/>
        <end position="461"/>
    </location>
</feature>
<dbReference type="InterPro" id="IPR002110">
    <property type="entry name" value="Ankyrin_rpt"/>
</dbReference>
<evidence type="ECO:0000256" key="4">
    <source>
        <dbReference type="SAM" id="MobiDB-lite"/>
    </source>
</evidence>
<dbReference type="InterPro" id="IPR036770">
    <property type="entry name" value="Ankyrin_rpt-contain_sf"/>
</dbReference>
<feature type="compositionally biased region" description="Polar residues" evidence="4">
    <location>
        <begin position="11"/>
        <end position="33"/>
    </location>
</feature>
<feature type="compositionally biased region" description="Polar residues" evidence="4">
    <location>
        <begin position="180"/>
        <end position="190"/>
    </location>
</feature>
<evidence type="ECO:0000313" key="6">
    <source>
        <dbReference type="Proteomes" id="UP000013521"/>
    </source>
</evidence>
<feature type="compositionally biased region" description="Basic and acidic residues" evidence="4">
    <location>
        <begin position="279"/>
        <end position="304"/>
    </location>
</feature>
<dbReference type="Pfam" id="PF12796">
    <property type="entry name" value="Ank_2"/>
    <property type="match status" value="1"/>
</dbReference>
<evidence type="ECO:0000256" key="3">
    <source>
        <dbReference type="PROSITE-ProRule" id="PRU00023"/>
    </source>
</evidence>
<dbReference type="AlphaFoldDB" id="R1GLE7"/>
<dbReference type="eggNOG" id="KOG0504">
    <property type="taxonomic scope" value="Eukaryota"/>
</dbReference>
<evidence type="ECO:0000256" key="1">
    <source>
        <dbReference type="ARBA" id="ARBA00022737"/>
    </source>
</evidence>
<gene>
    <name evidence="5" type="ORF">UCRNP2_4092</name>
</gene>
<feature type="compositionally biased region" description="Acidic residues" evidence="4">
    <location>
        <begin position="254"/>
        <end position="267"/>
    </location>
</feature>
<evidence type="ECO:0000256" key="2">
    <source>
        <dbReference type="ARBA" id="ARBA00023043"/>
    </source>
</evidence>
<proteinExistence type="predicted"/>
<dbReference type="EMBL" id="KB916106">
    <property type="protein sequence ID" value="EOD49156.1"/>
    <property type="molecule type" value="Genomic_DNA"/>
</dbReference>
<name>R1GLE7_BOTPV</name>
<feature type="region of interest" description="Disordered" evidence="4">
    <location>
        <begin position="1"/>
        <end position="35"/>
    </location>
</feature>
<feature type="compositionally biased region" description="Pro residues" evidence="4">
    <location>
        <begin position="357"/>
        <end position="370"/>
    </location>
</feature>
<keyword evidence="1" id="KW-0677">Repeat</keyword>